<dbReference type="GO" id="GO:0046872">
    <property type="term" value="F:metal ion binding"/>
    <property type="evidence" value="ECO:0007669"/>
    <property type="project" value="InterPro"/>
</dbReference>
<dbReference type="InterPro" id="IPR005479">
    <property type="entry name" value="CPAse_ATP-bd"/>
</dbReference>
<dbReference type="SUPFAM" id="SSF56059">
    <property type="entry name" value="Glutathione synthetase ATP-binding domain-like"/>
    <property type="match status" value="1"/>
</dbReference>
<protein>
    <submittedName>
        <fullName evidence="6">ATP-grasp domain-containing protein</fullName>
    </submittedName>
</protein>
<evidence type="ECO:0000256" key="4">
    <source>
        <dbReference type="PROSITE-ProRule" id="PRU00409"/>
    </source>
</evidence>
<evidence type="ECO:0000313" key="6">
    <source>
        <dbReference type="EMBL" id="ROH91967.1"/>
    </source>
</evidence>
<keyword evidence="3 4" id="KW-0067">ATP-binding</keyword>
<dbReference type="Gene3D" id="3.30.1490.20">
    <property type="entry name" value="ATP-grasp fold, A domain"/>
    <property type="match status" value="1"/>
</dbReference>
<organism evidence="6 7">
    <name type="scientific">Stagnimonas aquatica</name>
    <dbReference type="NCBI Taxonomy" id="2689987"/>
    <lineage>
        <taxon>Bacteria</taxon>
        <taxon>Pseudomonadati</taxon>
        <taxon>Pseudomonadota</taxon>
        <taxon>Gammaproteobacteria</taxon>
        <taxon>Nevskiales</taxon>
        <taxon>Nevskiaceae</taxon>
        <taxon>Stagnimonas</taxon>
    </lineage>
</organism>
<dbReference type="RefSeq" id="WP_123211011.1">
    <property type="nucleotide sequence ID" value="NZ_RJVO01000002.1"/>
</dbReference>
<dbReference type="Pfam" id="PF02786">
    <property type="entry name" value="CPSase_L_D2"/>
    <property type="match status" value="1"/>
</dbReference>
<dbReference type="PANTHER" id="PTHR43055">
    <property type="entry name" value="FORMATE-DEPENDENT PHOSPHORIBOSYLGLYCINAMIDE FORMYLTRANSFERASE"/>
    <property type="match status" value="1"/>
</dbReference>
<dbReference type="EMBL" id="RJVO01000002">
    <property type="protein sequence ID" value="ROH91967.1"/>
    <property type="molecule type" value="Genomic_DNA"/>
</dbReference>
<comment type="caution">
    <text evidence="6">The sequence shown here is derived from an EMBL/GenBank/DDBJ whole genome shotgun (WGS) entry which is preliminary data.</text>
</comment>
<evidence type="ECO:0000256" key="3">
    <source>
        <dbReference type="ARBA" id="ARBA00022840"/>
    </source>
</evidence>
<dbReference type="InterPro" id="IPR011761">
    <property type="entry name" value="ATP-grasp"/>
</dbReference>
<evidence type="ECO:0000256" key="2">
    <source>
        <dbReference type="ARBA" id="ARBA00022741"/>
    </source>
</evidence>
<dbReference type="InParanoid" id="A0A3N0VGS5"/>
<dbReference type="PANTHER" id="PTHR43055:SF1">
    <property type="entry name" value="FORMATE-DEPENDENT PHOSPHORIBOSYLGLYCINAMIDE FORMYLTRANSFERASE"/>
    <property type="match status" value="1"/>
</dbReference>
<dbReference type="InterPro" id="IPR003806">
    <property type="entry name" value="ATP-grasp_PylC-type"/>
</dbReference>
<feature type="domain" description="ATP-grasp" evidence="5">
    <location>
        <begin position="125"/>
        <end position="333"/>
    </location>
</feature>
<dbReference type="Pfam" id="PF02655">
    <property type="entry name" value="ATP-grasp_3"/>
    <property type="match status" value="1"/>
</dbReference>
<evidence type="ECO:0000259" key="5">
    <source>
        <dbReference type="PROSITE" id="PS50975"/>
    </source>
</evidence>
<evidence type="ECO:0000313" key="7">
    <source>
        <dbReference type="Proteomes" id="UP000282106"/>
    </source>
</evidence>
<evidence type="ECO:0000256" key="1">
    <source>
        <dbReference type="ARBA" id="ARBA00022598"/>
    </source>
</evidence>
<sequence>MSPSEIPAPSRLLLVATQHWPFPARLAIAFAEAGWQVEAVGPRGHVLGSTSAVRRLHPYSLLDPLAALIAAIEQGAPDFIIPCDDSAVVRLHRVAQQRPALRPLIERSLGNPDACLEATRREALMAAARAEQVRIPETAEIRSLADLQAWQRQQGWPLVLKADGTFGGTGVAIIREAQELEPAYRAVSAKPSALRILKRLLVNHDHFLLDQLRDRQSQGLIAQQYIAGRPANRAVACWQGEVLAGSSVEALATLSATGAATLIQPIEHPEMEQAARRLVRRLGLSGLCGFDFMLEAASGRAYLIEVNPRATPVTALALGPGRDLVAALSRQWLGQAVADRPALTNRGQIAMFPGTWLKNPEDPALETAHHDVPWEQPALVQACIDFDYAGTPFWRRWARRHSPMAASLTAPDGRIYRRSN</sequence>
<dbReference type="InterPro" id="IPR013815">
    <property type="entry name" value="ATP_grasp_subdomain_1"/>
</dbReference>
<dbReference type="GO" id="GO:0005829">
    <property type="term" value="C:cytosol"/>
    <property type="evidence" value="ECO:0007669"/>
    <property type="project" value="TreeGrafter"/>
</dbReference>
<dbReference type="AlphaFoldDB" id="A0A3N0VGS5"/>
<dbReference type="Gene3D" id="3.30.470.20">
    <property type="entry name" value="ATP-grasp fold, B domain"/>
    <property type="match status" value="1"/>
</dbReference>
<accession>A0A3N0VGS5</accession>
<reference evidence="6 7" key="1">
    <citation type="submission" date="2018-10" db="EMBL/GenBank/DDBJ databases">
        <authorList>
            <person name="Chen W.-M."/>
        </authorList>
    </citation>
    <scope>NUCLEOTIDE SEQUENCE [LARGE SCALE GENOMIC DNA]</scope>
    <source>
        <strain evidence="6 7">THS-13</strain>
    </source>
</reference>
<name>A0A3N0VGS5_9GAMM</name>
<dbReference type="Proteomes" id="UP000282106">
    <property type="component" value="Unassembled WGS sequence"/>
</dbReference>
<keyword evidence="1" id="KW-0436">Ligase</keyword>
<dbReference type="GO" id="GO:0005524">
    <property type="term" value="F:ATP binding"/>
    <property type="evidence" value="ECO:0007669"/>
    <property type="project" value="UniProtKB-UniRule"/>
</dbReference>
<dbReference type="PROSITE" id="PS50975">
    <property type="entry name" value="ATP_GRASP"/>
    <property type="match status" value="1"/>
</dbReference>
<keyword evidence="2 4" id="KW-0547">Nucleotide-binding</keyword>
<dbReference type="GO" id="GO:0016874">
    <property type="term" value="F:ligase activity"/>
    <property type="evidence" value="ECO:0007669"/>
    <property type="project" value="UniProtKB-KW"/>
</dbReference>
<proteinExistence type="predicted"/>
<gene>
    <name evidence="6" type="ORF">ED208_06230</name>
</gene>
<keyword evidence="7" id="KW-1185">Reference proteome</keyword>